<feature type="compositionally biased region" description="Low complexity" evidence="1">
    <location>
        <begin position="137"/>
        <end position="149"/>
    </location>
</feature>
<dbReference type="EMBL" id="JAEMEF010000002">
    <property type="protein sequence ID" value="MBL7558790.1"/>
    <property type="molecule type" value="Genomic_DNA"/>
</dbReference>
<evidence type="ECO:0008006" key="4">
    <source>
        <dbReference type="Google" id="ProtNLM"/>
    </source>
</evidence>
<gene>
    <name evidence="2" type="ORF">JAO71_03155</name>
</gene>
<protein>
    <recommendedName>
        <fullName evidence="4">Lipoprotein</fullName>
    </recommendedName>
</protein>
<dbReference type="Proteomes" id="UP000605013">
    <property type="component" value="Unassembled WGS sequence"/>
</dbReference>
<reference evidence="2 3" key="1">
    <citation type="submission" date="2020-12" db="EMBL/GenBank/DDBJ databases">
        <title>Olleya sediminilitoris sp. nov., isolated from a tidal flat.</title>
        <authorList>
            <person name="Park S."/>
            <person name="Yoon J.-H."/>
        </authorList>
    </citation>
    <scope>NUCLEOTIDE SEQUENCE [LARGE SCALE GENOMIC DNA]</scope>
    <source>
        <strain evidence="2 3">YSTF-M6</strain>
    </source>
</reference>
<feature type="region of interest" description="Disordered" evidence="1">
    <location>
        <begin position="133"/>
        <end position="154"/>
    </location>
</feature>
<proteinExistence type="predicted"/>
<name>A0ABS1WI33_9FLAO</name>
<evidence type="ECO:0000313" key="2">
    <source>
        <dbReference type="EMBL" id="MBL7558790.1"/>
    </source>
</evidence>
<feature type="compositionally biased region" description="Polar residues" evidence="1">
    <location>
        <begin position="192"/>
        <end position="206"/>
    </location>
</feature>
<dbReference type="PROSITE" id="PS51257">
    <property type="entry name" value="PROKAR_LIPOPROTEIN"/>
    <property type="match status" value="1"/>
</dbReference>
<feature type="compositionally biased region" description="Low complexity" evidence="1">
    <location>
        <begin position="235"/>
        <end position="255"/>
    </location>
</feature>
<evidence type="ECO:0000313" key="3">
    <source>
        <dbReference type="Proteomes" id="UP000605013"/>
    </source>
</evidence>
<accession>A0ABS1WI33</accession>
<organism evidence="2 3">
    <name type="scientific">Olleya sediminilitoris</name>
    <dbReference type="NCBI Taxonomy" id="2795739"/>
    <lineage>
        <taxon>Bacteria</taxon>
        <taxon>Pseudomonadati</taxon>
        <taxon>Bacteroidota</taxon>
        <taxon>Flavobacteriia</taxon>
        <taxon>Flavobacteriales</taxon>
        <taxon>Flavobacteriaceae</taxon>
    </lineage>
</organism>
<feature type="compositionally biased region" description="Polar residues" evidence="1">
    <location>
        <begin position="217"/>
        <end position="228"/>
    </location>
</feature>
<feature type="region of interest" description="Disordered" evidence="1">
    <location>
        <begin position="184"/>
        <end position="255"/>
    </location>
</feature>
<comment type="caution">
    <text evidence="2">The sequence shown here is derived from an EMBL/GenBank/DDBJ whole genome shotgun (WGS) entry which is preliminary data.</text>
</comment>
<sequence length="255" mass="29135">MTKHILYTTIISILFLSCGSSDKEVKTITIEPSQAILKNIASNDFSIVLDDMKIDETENLIVHKHKYKVLELKNDSLHSTDKDWSVVNQSFFLNHKNDLGMEILSRHNGKVSTLAQPVGYGWAIGNSAHGEWEETSTDSTSTKSHGTSSHGRWRTHSTSPFFWLWLGSRRSFFRNDYNNYRTYNTTGRSYYGQNNNNTYTHGTRSSYQKKSRPSFFTRKSQNSTSWNNLEKRTSRSSSRYKSGSSTRSRSGGIGK</sequence>
<dbReference type="RefSeq" id="WP_202998777.1">
    <property type="nucleotide sequence ID" value="NZ_JAEMEF010000002.1"/>
</dbReference>
<keyword evidence="3" id="KW-1185">Reference proteome</keyword>
<evidence type="ECO:0000256" key="1">
    <source>
        <dbReference type="SAM" id="MobiDB-lite"/>
    </source>
</evidence>